<accession>A0ABC8AVF4</accession>
<dbReference type="InterPro" id="IPR012349">
    <property type="entry name" value="Split_barrel_FMN-bd"/>
</dbReference>
<dbReference type="AlphaFoldDB" id="A0ABC8AVF4"/>
<dbReference type="GeneID" id="93375484"/>
<reference evidence="3 4" key="1">
    <citation type="submission" date="2016-10" db="EMBL/GenBank/DDBJ databases">
        <title>Genome sequence of Nocardia seriolae strain EM150506, isolated from Anguila japonica.</title>
        <authorList>
            <person name="Han H.-J."/>
        </authorList>
    </citation>
    <scope>NUCLEOTIDE SEQUENCE [LARGE SCALE GENOMIC DNA]</scope>
    <source>
        <strain evidence="3 4">EM150506</strain>
    </source>
</reference>
<dbReference type="SUPFAM" id="SSF50475">
    <property type="entry name" value="FMN-binding split barrel"/>
    <property type="match status" value="1"/>
</dbReference>
<dbReference type="NCBIfam" id="TIGR00026">
    <property type="entry name" value="hi_GC_TIGR00026"/>
    <property type="match status" value="1"/>
</dbReference>
<organism evidence="3 4">
    <name type="scientific">Nocardia seriolae</name>
    <dbReference type="NCBI Taxonomy" id="37332"/>
    <lineage>
        <taxon>Bacteria</taxon>
        <taxon>Bacillati</taxon>
        <taxon>Actinomycetota</taxon>
        <taxon>Actinomycetes</taxon>
        <taxon>Mycobacteriales</taxon>
        <taxon>Nocardiaceae</taxon>
        <taxon>Nocardia</taxon>
    </lineage>
</organism>
<protein>
    <submittedName>
        <fullName evidence="3">F420H(2)-dependent quinone reductase</fullName>
    </submittedName>
</protein>
<gene>
    <name evidence="3" type="ORF">NS506_04029</name>
</gene>
<dbReference type="PANTHER" id="PTHR39428:SF3">
    <property type="entry name" value="DEAZAFLAVIN-DEPENDENT NITROREDUCTASE"/>
    <property type="match status" value="1"/>
</dbReference>
<evidence type="ECO:0000256" key="2">
    <source>
        <dbReference type="ARBA" id="ARBA00049106"/>
    </source>
</evidence>
<evidence type="ECO:0000256" key="1">
    <source>
        <dbReference type="ARBA" id="ARBA00008710"/>
    </source>
</evidence>
<dbReference type="KEGG" id="nsr:NS506_04029"/>
<dbReference type="RefSeq" id="WP_228102840.1">
    <property type="nucleotide sequence ID" value="NZ_AP017900.1"/>
</dbReference>
<evidence type="ECO:0000313" key="3">
    <source>
        <dbReference type="EMBL" id="APA98077.1"/>
    </source>
</evidence>
<comment type="catalytic activity">
    <reaction evidence="2">
        <text>oxidized coenzyme F420-(gamma-L-Glu)(n) + a quinol + H(+) = reduced coenzyme F420-(gamma-L-Glu)(n) + a quinone</text>
        <dbReference type="Rhea" id="RHEA:39663"/>
        <dbReference type="Rhea" id="RHEA-COMP:12939"/>
        <dbReference type="Rhea" id="RHEA-COMP:14378"/>
        <dbReference type="ChEBI" id="CHEBI:15378"/>
        <dbReference type="ChEBI" id="CHEBI:24646"/>
        <dbReference type="ChEBI" id="CHEBI:132124"/>
        <dbReference type="ChEBI" id="CHEBI:133980"/>
        <dbReference type="ChEBI" id="CHEBI:139511"/>
    </reaction>
</comment>
<name>A0ABC8AVF4_9NOCA</name>
<sequence>MPHARRFRAATDMYLKTVTTAHRVLLDLSGGRLGTRFKKMPTLALTTVGRRTGLPHTVILTVPVVEGDTYLIVASRGGDAVAPDWYHNLCADPAVEVSFQHGPKQPMTARVLTPPEHDRRWPQVVAAYPGYDGYQRRTTRRIPLVLLDPRS</sequence>
<dbReference type="PANTHER" id="PTHR39428">
    <property type="entry name" value="F420H(2)-DEPENDENT QUINONE REDUCTASE RV1261C"/>
    <property type="match status" value="1"/>
</dbReference>
<dbReference type="Gene3D" id="2.30.110.10">
    <property type="entry name" value="Electron Transport, Fmn-binding Protein, Chain A"/>
    <property type="match status" value="1"/>
</dbReference>
<comment type="similarity">
    <text evidence="1">Belongs to the F420H(2)-dependent quinone reductase family.</text>
</comment>
<dbReference type="EMBL" id="CP017839">
    <property type="protein sequence ID" value="APA98077.1"/>
    <property type="molecule type" value="Genomic_DNA"/>
</dbReference>
<dbReference type="Pfam" id="PF04075">
    <property type="entry name" value="F420H2_quin_red"/>
    <property type="match status" value="1"/>
</dbReference>
<dbReference type="InterPro" id="IPR004378">
    <property type="entry name" value="F420H2_quin_Rdtase"/>
</dbReference>
<proteinExistence type="inferred from homology"/>
<dbReference type="Proteomes" id="UP000180166">
    <property type="component" value="Chromosome"/>
</dbReference>
<evidence type="ECO:0000313" key="4">
    <source>
        <dbReference type="Proteomes" id="UP000180166"/>
    </source>
</evidence>